<evidence type="ECO:0000256" key="1">
    <source>
        <dbReference type="SAM" id="Phobius"/>
    </source>
</evidence>
<sequence>MDPMFTFLIIFLVTGFVSMSAALSAGAINKRPAEEKVGKLAERNTQVAIIMAGNLAALTLIGAMAFGMLNLEWWIPLVCMFVSFPVVHLLVMQRLLGDVKNLILMTPLVIGSIATLYYYW</sequence>
<feature type="transmembrane region" description="Helical" evidence="1">
    <location>
        <begin position="47"/>
        <end position="67"/>
    </location>
</feature>
<dbReference type="STRING" id="619304.SAMN05421760_110148"/>
<keyword evidence="1" id="KW-0812">Transmembrane</keyword>
<evidence type="ECO:0000313" key="2">
    <source>
        <dbReference type="EMBL" id="SIT00630.1"/>
    </source>
</evidence>
<keyword evidence="3" id="KW-1185">Reference proteome</keyword>
<evidence type="ECO:0000313" key="3">
    <source>
        <dbReference type="Proteomes" id="UP000185999"/>
    </source>
</evidence>
<accession>A0A1N7NQU2</accession>
<gene>
    <name evidence="2" type="ORF">SAMN05421760_110148</name>
</gene>
<feature type="transmembrane region" description="Helical" evidence="1">
    <location>
        <begin position="6"/>
        <end position="26"/>
    </location>
</feature>
<dbReference type="AlphaFoldDB" id="A0A1N7NQU2"/>
<keyword evidence="1" id="KW-1133">Transmembrane helix</keyword>
<dbReference type="Proteomes" id="UP000185999">
    <property type="component" value="Unassembled WGS sequence"/>
</dbReference>
<proteinExistence type="predicted"/>
<name>A0A1N7NQU2_9GAMM</name>
<feature type="transmembrane region" description="Helical" evidence="1">
    <location>
        <begin position="73"/>
        <end position="90"/>
    </location>
</feature>
<feature type="transmembrane region" description="Helical" evidence="1">
    <location>
        <begin position="102"/>
        <end position="119"/>
    </location>
</feature>
<dbReference type="EMBL" id="FTOE01000010">
    <property type="protein sequence ID" value="SIT00630.1"/>
    <property type="molecule type" value="Genomic_DNA"/>
</dbReference>
<protein>
    <submittedName>
        <fullName evidence="2">Uncharacterized protein</fullName>
    </submittedName>
</protein>
<reference evidence="3" key="1">
    <citation type="submission" date="2017-01" db="EMBL/GenBank/DDBJ databases">
        <authorList>
            <person name="Varghese N."/>
            <person name="Submissions S."/>
        </authorList>
    </citation>
    <scope>NUCLEOTIDE SEQUENCE [LARGE SCALE GENOMIC DNA]</scope>
    <source>
        <strain evidence="3">DSM 22306</strain>
    </source>
</reference>
<keyword evidence="1" id="KW-0472">Membrane</keyword>
<organism evidence="2 3">
    <name type="scientific">Neptunomonas antarctica</name>
    <dbReference type="NCBI Taxonomy" id="619304"/>
    <lineage>
        <taxon>Bacteria</taxon>
        <taxon>Pseudomonadati</taxon>
        <taxon>Pseudomonadota</taxon>
        <taxon>Gammaproteobacteria</taxon>
        <taxon>Oceanospirillales</taxon>
        <taxon>Oceanospirillaceae</taxon>
        <taxon>Neptunomonas</taxon>
    </lineage>
</organism>